<protein>
    <recommendedName>
        <fullName evidence="4">DUF3558 domain-containing protein</fullName>
    </recommendedName>
</protein>
<gene>
    <name evidence="3" type="ORF">ABS642_19480</name>
</gene>
<dbReference type="EMBL" id="CP158357">
    <property type="protein sequence ID" value="XBX78071.1"/>
    <property type="molecule type" value="Genomic_DNA"/>
</dbReference>
<evidence type="ECO:0000313" key="3">
    <source>
        <dbReference type="EMBL" id="XBX78071.1"/>
    </source>
</evidence>
<organism evidence="3">
    <name type="scientific">Microbacterium sp. A8/3-1</name>
    <dbReference type="NCBI Taxonomy" id="3160749"/>
    <lineage>
        <taxon>Bacteria</taxon>
        <taxon>Bacillati</taxon>
        <taxon>Actinomycetota</taxon>
        <taxon>Actinomycetes</taxon>
        <taxon>Micrococcales</taxon>
        <taxon>Microbacteriaceae</taxon>
        <taxon>Microbacterium</taxon>
    </lineage>
</organism>
<sequence>MRRRSLLILGAVALLLVSGCTPTPDPKPTVSVDPSPSATPTPTPDPIVAPTPAFDVTCDDVAAEMSALVGPPAGAVEEHLSLVSMPNWYPGPALYAFQRAGGIACSTGDDSRSWEVTIVPGAQTVITGAESRGGWWGEEARCEGNGMCVLQVVDGDVLVSGLVFDPELAADDAGRIDEGLRRIAAAAVATSTQVELAPSDIVGVECARYLTAVELGEDLGTEVVLRDSFGGWGIPSEVYQVVNGSRICHYASNGNEYESQGFLTITTLPGGAWAFERIEDGTAVEIEGADAALRGVDEFDRPLIDLRLGTDWIRLTTYQGSGISDLTPIAEQVVQNFTVGRPAPQ</sequence>
<evidence type="ECO:0000256" key="1">
    <source>
        <dbReference type="SAM" id="MobiDB-lite"/>
    </source>
</evidence>
<proteinExistence type="predicted"/>
<dbReference type="RefSeq" id="WP_350351447.1">
    <property type="nucleotide sequence ID" value="NZ_CP158357.1"/>
</dbReference>
<dbReference type="PROSITE" id="PS51257">
    <property type="entry name" value="PROKAR_LIPOPROTEIN"/>
    <property type="match status" value="1"/>
</dbReference>
<feature type="region of interest" description="Disordered" evidence="1">
    <location>
        <begin position="23"/>
        <end position="48"/>
    </location>
</feature>
<evidence type="ECO:0008006" key="4">
    <source>
        <dbReference type="Google" id="ProtNLM"/>
    </source>
</evidence>
<reference evidence="3" key="1">
    <citation type="submission" date="2024-06" db="EMBL/GenBank/DDBJ databases">
        <title>Draft genome sequence of Microbacterium sp. strain A8/3-1, isolated from Oxytropis tragacanthoides Fisch. ex DC. Root nodules in the Altai region of Russia.</title>
        <authorList>
            <person name="Sazanova A."/>
            <person name="Guro P."/>
            <person name="Kuznetsova I."/>
            <person name="Belimov A."/>
            <person name="Safronova V."/>
        </authorList>
    </citation>
    <scope>NUCLEOTIDE SEQUENCE</scope>
    <source>
        <strain evidence="3">A8/3-1</strain>
    </source>
</reference>
<feature type="chain" id="PRO_5044020459" description="DUF3558 domain-containing protein" evidence="2">
    <location>
        <begin position="24"/>
        <end position="345"/>
    </location>
</feature>
<keyword evidence="2" id="KW-0732">Signal</keyword>
<feature type="signal peptide" evidence="2">
    <location>
        <begin position="1"/>
        <end position="23"/>
    </location>
</feature>
<feature type="compositionally biased region" description="Pro residues" evidence="1">
    <location>
        <begin position="37"/>
        <end position="48"/>
    </location>
</feature>
<dbReference type="AlphaFoldDB" id="A0AAU7VWA6"/>
<name>A0AAU7VWA6_9MICO</name>
<evidence type="ECO:0000256" key="2">
    <source>
        <dbReference type="SAM" id="SignalP"/>
    </source>
</evidence>
<accession>A0AAU7VWA6</accession>